<feature type="region of interest" description="Disordered" evidence="1">
    <location>
        <begin position="365"/>
        <end position="386"/>
    </location>
</feature>
<proteinExistence type="predicted"/>
<comment type="caution">
    <text evidence="2">The sequence shown here is derived from an EMBL/GenBank/DDBJ whole genome shotgun (WGS) entry which is preliminary data.</text>
</comment>
<keyword evidence="3" id="KW-1185">Reference proteome</keyword>
<dbReference type="AlphaFoldDB" id="A0AA39IDP0"/>
<feature type="region of interest" description="Disordered" evidence="1">
    <location>
        <begin position="253"/>
        <end position="308"/>
    </location>
</feature>
<feature type="compositionally biased region" description="Low complexity" evidence="1">
    <location>
        <begin position="365"/>
        <end position="377"/>
    </location>
</feature>
<evidence type="ECO:0000256" key="1">
    <source>
        <dbReference type="SAM" id="MobiDB-lite"/>
    </source>
</evidence>
<evidence type="ECO:0000313" key="3">
    <source>
        <dbReference type="Proteomes" id="UP001175226"/>
    </source>
</evidence>
<feature type="compositionally biased region" description="Basic residues" evidence="1">
    <location>
        <begin position="275"/>
        <end position="292"/>
    </location>
</feature>
<organism evidence="2 3">
    <name type="scientific">Armillaria borealis</name>
    <dbReference type="NCBI Taxonomy" id="47425"/>
    <lineage>
        <taxon>Eukaryota</taxon>
        <taxon>Fungi</taxon>
        <taxon>Dikarya</taxon>
        <taxon>Basidiomycota</taxon>
        <taxon>Agaricomycotina</taxon>
        <taxon>Agaricomycetes</taxon>
        <taxon>Agaricomycetidae</taxon>
        <taxon>Agaricales</taxon>
        <taxon>Marasmiineae</taxon>
        <taxon>Physalacriaceae</taxon>
        <taxon>Armillaria</taxon>
    </lineage>
</organism>
<accession>A0AA39IDP0</accession>
<name>A0AA39IDP0_9AGAR</name>
<reference evidence="2" key="1">
    <citation type="submission" date="2023-06" db="EMBL/GenBank/DDBJ databases">
        <authorList>
            <consortium name="Lawrence Berkeley National Laboratory"/>
            <person name="Ahrendt S."/>
            <person name="Sahu N."/>
            <person name="Indic B."/>
            <person name="Wong-Bajracharya J."/>
            <person name="Merenyi Z."/>
            <person name="Ke H.-M."/>
            <person name="Monk M."/>
            <person name="Kocsube S."/>
            <person name="Drula E."/>
            <person name="Lipzen A."/>
            <person name="Balint B."/>
            <person name="Henrissat B."/>
            <person name="Andreopoulos B."/>
            <person name="Martin F.M."/>
            <person name="Harder C.B."/>
            <person name="Rigling D."/>
            <person name="Ford K.L."/>
            <person name="Foster G.D."/>
            <person name="Pangilinan J."/>
            <person name="Papanicolaou A."/>
            <person name="Barry K."/>
            <person name="LaButti K."/>
            <person name="Viragh M."/>
            <person name="Koriabine M."/>
            <person name="Yan M."/>
            <person name="Riley R."/>
            <person name="Champramary S."/>
            <person name="Plett K.L."/>
            <person name="Tsai I.J."/>
            <person name="Slot J."/>
            <person name="Sipos G."/>
            <person name="Plett J."/>
            <person name="Nagy L.G."/>
            <person name="Grigoriev I.V."/>
        </authorList>
    </citation>
    <scope>NUCLEOTIDE SEQUENCE</scope>
    <source>
        <strain evidence="2">FPL87.14</strain>
    </source>
</reference>
<gene>
    <name evidence="2" type="ORF">EV421DRAFT_1915455</name>
</gene>
<dbReference type="Proteomes" id="UP001175226">
    <property type="component" value="Unassembled WGS sequence"/>
</dbReference>
<dbReference type="EMBL" id="JAUEPT010000324">
    <property type="protein sequence ID" value="KAK0421740.1"/>
    <property type="molecule type" value="Genomic_DNA"/>
</dbReference>
<protein>
    <submittedName>
        <fullName evidence="2">Uncharacterized protein</fullName>
    </submittedName>
</protein>
<sequence length="386" mass="42737">MTSKCVCSLHSVLATSKEVQTAPVSSDARLPLPRRIPSQRFERRPIEDTGAVSPSTVSSADWVLPSPVAAASAPFIEQFAEKEGTSRTPWRLARRSPIFIVGRSIRRTFATATLSVPIARALLVIRRTLVQLALWAVRPCGPWLSSECQACHKSLLRQCVGCASEDDEHILGIIDELIDLDPYGTKPPADIPSNPRTEEIVDNAMKYVSTNFGQFPFRGYESIESLMRHVLVQHYRLVTAKLDEARVQAEAEANTAAKMRNDNRASSSAPNHNGHWGKRKYQRNSRGHGKKNRAQDKGRGKRDDRKGKGLDYYQESEDAVQGPCDCGGWGNCDLPACTFNKGSWEQTDEDVNHYQGNDNGYGSYSGSWGHASGSKASGSKRGHRYY</sequence>
<feature type="compositionally biased region" description="Basic and acidic residues" evidence="1">
    <location>
        <begin position="293"/>
        <end position="308"/>
    </location>
</feature>
<evidence type="ECO:0000313" key="2">
    <source>
        <dbReference type="EMBL" id="KAK0421740.1"/>
    </source>
</evidence>